<accession>J9F1F9</accession>
<proteinExistence type="predicted"/>
<sequence length="111" mass="12556">MARGPLVCFRLHECTFVVVNNAQMLNSQKCAVVIMLATHEVAITVYMIKTERVNDKRNAGLLKLDEPKALNSITLYNSKDPSVQLEVMVAARKETGSMSLSEINDRKFWRN</sequence>
<organism evidence="1 2">
    <name type="scientific">Wuchereria bancrofti</name>
    <dbReference type="NCBI Taxonomy" id="6293"/>
    <lineage>
        <taxon>Eukaryota</taxon>
        <taxon>Metazoa</taxon>
        <taxon>Ecdysozoa</taxon>
        <taxon>Nematoda</taxon>
        <taxon>Chromadorea</taxon>
        <taxon>Rhabditida</taxon>
        <taxon>Spirurina</taxon>
        <taxon>Spiruromorpha</taxon>
        <taxon>Filarioidea</taxon>
        <taxon>Onchocercidae</taxon>
        <taxon>Wuchereria</taxon>
    </lineage>
</organism>
<evidence type="ECO:0000313" key="1">
    <source>
        <dbReference type="EMBL" id="EJW81189.1"/>
    </source>
</evidence>
<gene>
    <name evidence="1" type="ORF">WUBG_07899</name>
</gene>
<evidence type="ECO:0000313" key="2">
    <source>
        <dbReference type="Proteomes" id="UP000004810"/>
    </source>
</evidence>
<reference evidence="2" key="1">
    <citation type="submission" date="2012-08" db="EMBL/GenBank/DDBJ databases">
        <title>The Genome Sequence of Wuchereria bancrofti.</title>
        <authorList>
            <person name="Nutman T.B."/>
            <person name="Fink D.L."/>
            <person name="Russ C."/>
            <person name="Young S."/>
            <person name="Zeng Q."/>
            <person name="Koehrsen M."/>
            <person name="Alvarado L."/>
            <person name="Berlin A."/>
            <person name="Chapman S.B."/>
            <person name="Chen Z."/>
            <person name="Freedman E."/>
            <person name="Gellesch M."/>
            <person name="Goldberg J."/>
            <person name="Griggs A."/>
            <person name="Gujja S."/>
            <person name="Heilman E.R."/>
            <person name="Heiman D."/>
            <person name="Hepburn T."/>
            <person name="Howarth C."/>
            <person name="Jen D."/>
            <person name="Larson L."/>
            <person name="Lewis B."/>
            <person name="Mehta T."/>
            <person name="Park D."/>
            <person name="Pearson M."/>
            <person name="Roberts A."/>
            <person name="Saif S."/>
            <person name="Shea T."/>
            <person name="Shenoy N."/>
            <person name="Sisk P."/>
            <person name="Stolte C."/>
            <person name="Sykes S."/>
            <person name="Walk T."/>
            <person name="White J."/>
            <person name="Yandava C."/>
            <person name="Haas B."/>
            <person name="Henn M.R."/>
            <person name="Nusbaum C."/>
            <person name="Birren B."/>
        </authorList>
    </citation>
    <scope>NUCLEOTIDE SEQUENCE [LARGE SCALE GENOMIC DNA]</scope>
    <source>
        <strain evidence="2">NA</strain>
    </source>
</reference>
<comment type="caution">
    <text evidence="1">The sequence shown here is derived from an EMBL/GenBank/DDBJ whole genome shotgun (WGS) entry which is preliminary data.</text>
</comment>
<dbReference type="Proteomes" id="UP000004810">
    <property type="component" value="Unassembled WGS sequence"/>
</dbReference>
<dbReference type="EMBL" id="ADBV01003847">
    <property type="protein sequence ID" value="EJW81189.1"/>
    <property type="molecule type" value="Genomic_DNA"/>
</dbReference>
<protein>
    <submittedName>
        <fullName evidence="1">Uncharacterized protein</fullName>
    </submittedName>
</protein>
<name>J9F1F9_WUCBA</name>
<dbReference type="AlphaFoldDB" id="J9F1F9"/>